<dbReference type="SUPFAM" id="SSF63411">
    <property type="entry name" value="LuxS/MPP-like metallohydrolase"/>
    <property type="match status" value="1"/>
</dbReference>
<comment type="caution">
    <text evidence="7">The sequence shown here is derived from an EMBL/GenBank/DDBJ whole genome shotgun (WGS) entry which is preliminary data.</text>
</comment>
<name>A0AAP0RG87_LIQFO</name>
<dbReference type="PANTHER" id="PTHR11851">
    <property type="entry name" value="METALLOPROTEASE"/>
    <property type="match status" value="1"/>
</dbReference>
<feature type="compositionally biased region" description="Pro residues" evidence="6">
    <location>
        <begin position="33"/>
        <end position="45"/>
    </location>
</feature>
<dbReference type="AlphaFoldDB" id="A0AAP0RG87"/>
<evidence type="ECO:0000256" key="6">
    <source>
        <dbReference type="SAM" id="MobiDB-lite"/>
    </source>
</evidence>
<keyword evidence="3" id="KW-0378">Hydrolase</keyword>
<sequence length="129" mass="14201">MAIRHLLNLTRRPHKPSSLTQPARFASLSPAVATPPPKPSPPPPDQMIYDRLAEVVKSKLKRLENPDPRFLRYASPHPTLADHTNILSSPQTRVTTLPNGLRVATESYPGATFTATVGVWIDAGSRFET</sequence>
<dbReference type="GO" id="GO:0005739">
    <property type="term" value="C:mitochondrion"/>
    <property type="evidence" value="ECO:0007669"/>
    <property type="project" value="TreeGrafter"/>
</dbReference>
<gene>
    <name evidence="7" type="ORF">L1049_006811</name>
</gene>
<dbReference type="GO" id="GO:0008237">
    <property type="term" value="F:metallopeptidase activity"/>
    <property type="evidence" value="ECO:0007669"/>
    <property type="project" value="UniProtKB-KW"/>
</dbReference>
<dbReference type="EMBL" id="JBBPBK010000010">
    <property type="protein sequence ID" value="KAK9277272.1"/>
    <property type="molecule type" value="Genomic_DNA"/>
</dbReference>
<organism evidence="7 8">
    <name type="scientific">Liquidambar formosana</name>
    <name type="common">Formosan gum</name>
    <dbReference type="NCBI Taxonomy" id="63359"/>
    <lineage>
        <taxon>Eukaryota</taxon>
        <taxon>Viridiplantae</taxon>
        <taxon>Streptophyta</taxon>
        <taxon>Embryophyta</taxon>
        <taxon>Tracheophyta</taxon>
        <taxon>Spermatophyta</taxon>
        <taxon>Magnoliopsida</taxon>
        <taxon>eudicotyledons</taxon>
        <taxon>Gunneridae</taxon>
        <taxon>Pentapetalae</taxon>
        <taxon>Saxifragales</taxon>
        <taxon>Altingiaceae</taxon>
        <taxon>Liquidambar</taxon>
    </lineage>
</organism>
<evidence type="ECO:0000313" key="7">
    <source>
        <dbReference type="EMBL" id="KAK9277272.1"/>
    </source>
</evidence>
<dbReference type="GO" id="GO:0046872">
    <property type="term" value="F:metal ion binding"/>
    <property type="evidence" value="ECO:0007669"/>
    <property type="project" value="UniProtKB-KW"/>
</dbReference>
<evidence type="ECO:0000256" key="5">
    <source>
        <dbReference type="ARBA" id="ARBA00023049"/>
    </source>
</evidence>
<dbReference type="InterPro" id="IPR050361">
    <property type="entry name" value="MPP/UQCRC_Complex"/>
</dbReference>
<protein>
    <submittedName>
        <fullName evidence="7">Uncharacterized protein</fullName>
    </submittedName>
</protein>
<keyword evidence="4" id="KW-0862">Zinc</keyword>
<evidence type="ECO:0000256" key="3">
    <source>
        <dbReference type="ARBA" id="ARBA00022801"/>
    </source>
</evidence>
<dbReference type="PANTHER" id="PTHR11851:SF149">
    <property type="entry name" value="GH01077P"/>
    <property type="match status" value="1"/>
</dbReference>
<dbReference type="Proteomes" id="UP001415857">
    <property type="component" value="Unassembled WGS sequence"/>
</dbReference>
<evidence type="ECO:0000256" key="1">
    <source>
        <dbReference type="ARBA" id="ARBA00022670"/>
    </source>
</evidence>
<dbReference type="Gene3D" id="3.30.830.10">
    <property type="entry name" value="Metalloenzyme, LuxS/M16 peptidase-like"/>
    <property type="match status" value="1"/>
</dbReference>
<evidence type="ECO:0000256" key="2">
    <source>
        <dbReference type="ARBA" id="ARBA00022723"/>
    </source>
</evidence>
<keyword evidence="8" id="KW-1185">Reference proteome</keyword>
<keyword evidence="1" id="KW-0645">Protease</keyword>
<keyword evidence="5" id="KW-0482">Metalloprotease</keyword>
<evidence type="ECO:0000313" key="8">
    <source>
        <dbReference type="Proteomes" id="UP001415857"/>
    </source>
</evidence>
<evidence type="ECO:0000256" key="4">
    <source>
        <dbReference type="ARBA" id="ARBA00022833"/>
    </source>
</evidence>
<keyword evidence="2" id="KW-0479">Metal-binding</keyword>
<accession>A0AAP0RG87</accession>
<dbReference type="InterPro" id="IPR011249">
    <property type="entry name" value="Metalloenz_LuxS/M16"/>
</dbReference>
<dbReference type="GO" id="GO:0006508">
    <property type="term" value="P:proteolysis"/>
    <property type="evidence" value="ECO:0007669"/>
    <property type="project" value="UniProtKB-KW"/>
</dbReference>
<proteinExistence type="predicted"/>
<feature type="region of interest" description="Disordered" evidence="6">
    <location>
        <begin position="1"/>
        <end position="45"/>
    </location>
</feature>
<reference evidence="7 8" key="1">
    <citation type="journal article" date="2024" name="Plant J.">
        <title>Genome sequences and population genomics reveal climatic adaptation and genomic divergence between two closely related sweetgum species.</title>
        <authorList>
            <person name="Xu W.Q."/>
            <person name="Ren C.Q."/>
            <person name="Zhang X.Y."/>
            <person name="Comes H.P."/>
            <person name="Liu X.H."/>
            <person name="Li Y.G."/>
            <person name="Kettle C.J."/>
            <person name="Jalonen R."/>
            <person name="Gaisberger H."/>
            <person name="Ma Y.Z."/>
            <person name="Qiu Y.X."/>
        </authorList>
    </citation>
    <scope>NUCLEOTIDE SEQUENCE [LARGE SCALE GENOMIC DNA]</scope>
    <source>
        <strain evidence="7">Hangzhou</strain>
    </source>
</reference>